<dbReference type="AlphaFoldDB" id="A0A5K3FMX0"/>
<dbReference type="InterPro" id="IPR003954">
    <property type="entry name" value="RRM_euk-type"/>
</dbReference>
<dbReference type="Pfam" id="PF00076">
    <property type="entry name" value="RRM_1"/>
    <property type="match status" value="2"/>
</dbReference>
<reference evidence="10" key="1">
    <citation type="submission" date="2019-11" db="UniProtKB">
        <authorList>
            <consortium name="WormBaseParasite"/>
        </authorList>
    </citation>
    <scope>IDENTIFICATION</scope>
</reference>
<keyword evidence="4 7" id="KW-0694">RNA-binding</keyword>
<feature type="compositionally biased region" description="Polar residues" evidence="8">
    <location>
        <begin position="915"/>
        <end position="924"/>
    </location>
</feature>
<name>A0A5K3FMX0_MESCO</name>
<dbReference type="SUPFAM" id="SSF48452">
    <property type="entry name" value="TPR-like"/>
    <property type="match status" value="1"/>
</dbReference>
<keyword evidence="6" id="KW-0539">Nucleus</keyword>
<dbReference type="InterPro" id="IPR011990">
    <property type="entry name" value="TPR-like_helical_dom_sf"/>
</dbReference>
<dbReference type="GO" id="GO:0005634">
    <property type="term" value="C:nucleus"/>
    <property type="evidence" value="ECO:0007669"/>
    <property type="project" value="UniProtKB-SubCell"/>
</dbReference>
<keyword evidence="3" id="KW-0677">Repeat</keyword>
<proteinExistence type="predicted"/>
<evidence type="ECO:0000313" key="10">
    <source>
        <dbReference type="WBParaSite" id="MCU_009089-RA"/>
    </source>
</evidence>
<evidence type="ECO:0000259" key="9">
    <source>
        <dbReference type="PROSITE" id="PS50102"/>
    </source>
</evidence>
<evidence type="ECO:0000256" key="5">
    <source>
        <dbReference type="ARBA" id="ARBA00023187"/>
    </source>
</evidence>
<evidence type="ECO:0000256" key="2">
    <source>
        <dbReference type="ARBA" id="ARBA00022664"/>
    </source>
</evidence>
<dbReference type="GO" id="GO:0006397">
    <property type="term" value="P:mRNA processing"/>
    <property type="evidence" value="ECO:0007669"/>
    <property type="project" value="UniProtKB-KW"/>
</dbReference>
<feature type="domain" description="RRM" evidence="9">
    <location>
        <begin position="840"/>
        <end position="917"/>
    </location>
</feature>
<dbReference type="PANTHER" id="PTHR17204:SF25">
    <property type="entry name" value="RRM DOMAIN-CONTAINING PROTEIN"/>
    <property type="match status" value="1"/>
</dbReference>
<dbReference type="PROSITE" id="PS50102">
    <property type="entry name" value="RRM"/>
    <property type="match status" value="2"/>
</dbReference>
<dbReference type="SMART" id="SM00361">
    <property type="entry name" value="RRM_1"/>
    <property type="match status" value="1"/>
</dbReference>
<evidence type="ECO:0000256" key="3">
    <source>
        <dbReference type="ARBA" id="ARBA00022737"/>
    </source>
</evidence>
<dbReference type="InterPro" id="IPR012677">
    <property type="entry name" value="Nucleotide-bd_a/b_plait_sf"/>
</dbReference>
<keyword evidence="2" id="KW-0507">mRNA processing</keyword>
<evidence type="ECO:0000256" key="8">
    <source>
        <dbReference type="SAM" id="MobiDB-lite"/>
    </source>
</evidence>
<dbReference type="Pfam" id="PF05843">
    <property type="entry name" value="Suf"/>
    <property type="match status" value="1"/>
</dbReference>
<dbReference type="InterPro" id="IPR003107">
    <property type="entry name" value="HAT"/>
</dbReference>
<dbReference type="InterPro" id="IPR000504">
    <property type="entry name" value="RRM_dom"/>
</dbReference>
<feature type="compositionally biased region" description="Basic and acidic residues" evidence="8">
    <location>
        <begin position="688"/>
        <end position="713"/>
    </location>
</feature>
<dbReference type="SUPFAM" id="SSF54928">
    <property type="entry name" value="RNA-binding domain, RBD"/>
    <property type="match status" value="1"/>
</dbReference>
<dbReference type="Gene3D" id="1.25.40.10">
    <property type="entry name" value="Tetratricopeptide repeat domain"/>
    <property type="match status" value="2"/>
</dbReference>
<feature type="compositionally biased region" description="Basic and acidic residues" evidence="8">
    <location>
        <begin position="720"/>
        <end position="740"/>
    </location>
</feature>
<evidence type="ECO:0000256" key="1">
    <source>
        <dbReference type="ARBA" id="ARBA00004123"/>
    </source>
</evidence>
<dbReference type="SMART" id="SM00386">
    <property type="entry name" value="HAT"/>
    <property type="match status" value="7"/>
</dbReference>
<keyword evidence="5" id="KW-0508">mRNA splicing</keyword>
<dbReference type="WBParaSite" id="MCU_009089-RA">
    <property type="protein sequence ID" value="MCU_009089-RA"/>
    <property type="gene ID" value="MCU_009089"/>
</dbReference>
<dbReference type="InterPro" id="IPR008847">
    <property type="entry name" value="Suf"/>
</dbReference>
<dbReference type="GO" id="GO:0008380">
    <property type="term" value="P:RNA splicing"/>
    <property type="evidence" value="ECO:0007669"/>
    <property type="project" value="UniProtKB-KW"/>
</dbReference>
<protein>
    <submittedName>
        <fullName evidence="10">Squamous cell carcinoma antigen recognized by T-cells 3</fullName>
    </submittedName>
</protein>
<dbReference type="GO" id="GO:0003723">
    <property type="term" value="F:RNA binding"/>
    <property type="evidence" value="ECO:0007669"/>
    <property type="project" value="UniProtKB-UniRule"/>
</dbReference>
<sequence length="946" mass="104879">MQLYFFKAIRNTKSLIVILLPVFYMSRKICVLYEISYSDNLPNKTSIAMYPEDPDEPSLSSSSSEDGDDDGQEDMENLEAEIAEVSQQVETNPYLYDAHTRLITLLRKASELDRLRAARERMSQHFPLTPELWLEWIKDEMSLLTDGNDREPVYKLFKRALADYQNVDVWLEYCQFAIGGMAVGEANQLDRTRAVLEEALANQGLNFRQGALLFEVYREFEIICYAQLQSEAPSDTVAITNQLKKIDSIFRRQLSTPHVDLEETMTEYKSFLEGIGAGLVKIDENSEEGGVSADCLAAYTAAQTKWDAVEPYESAVSDAEGDEKALLLAWEAYLNWAVSKAPRKGNRANVAKKAASGPTDVSFTPLEVLCLFERAITDLCLQPSIWLQMADYLEVFVSADLTRLVSTLSRSVRNIPWSSQLWCRYALACEARAWALAVESAPESMNNGGSSQEASQLSKELDVVQEVYESALKCGFPSAADLSAVWIAYCDFLLRRLRHSTESDSEQLNIKMLRNSFERAHNHVLSAFPDQGDQDCLIYRYWAFVEAKFLDNKERAQDLWTQMTKTGHNGSKPAFWLAYLDFEKNHGDLDHLVRVAGMAVNSVTGEYAETVFQAARRCLAESGIHLRRLRDFDVKVVQRRAHLSSAVASKKEKKEQDASAQSLQQKGKRPAGGSEAPPPAAISKSGKRKTEASHEPPIKRSKKDGEDSSKEVSDAGASEKPSKPKHGESVPHDPTKDDRTVFVSNLPFATTKEELETIFKQCGKLASIRIVRDYAGKSKGFGYVEFEDPSCVPSALAMDRHPIEVPGVDVGRPMFVSVCETNRKAGTKAFAYSTGGPEPKKLFVRNLDKQVREEALKTFFGKYGQVTGVRIATFRNGVPKGLAYVEFATEDEASRALVATDGVVIGSKAISVAISNPPQRSSGQSDGGASLTQASHATKAATSAPA</sequence>
<comment type="subcellular location">
    <subcellularLocation>
        <location evidence="1">Nucleus</location>
    </subcellularLocation>
</comment>
<feature type="region of interest" description="Disordered" evidence="8">
    <location>
        <begin position="46"/>
        <end position="73"/>
    </location>
</feature>
<evidence type="ECO:0000256" key="6">
    <source>
        <dbReference type="ARBA" id="ARBA00023242"/>
    </source>
</evidence>
<evidence type="ECO:0000256" key="7">
    <source>
        <dbReference type="PROSITE-ProRule" id="PRU00176"/>
    </source>
</evidence>
<feature type="domain" description="RRM" evidence="9">
    <location>
        <begin position="739"/>
        <end position="821"/>
    </location>
</feature>
<feature type="region of interest" description="Disordered" evidence="8">
    <location>
        <begin position="644"/>
        <end position="741"/>
    </location>
</feature>
<feature type="region of interest" description="Disordered" evidence="8">
    <location>
        <begin position="915"/>
        <end position="946"/>
    </location>
</feature>
<dbReference type="InterPro" id="IPR034217">
    <property type="entry name" value="SART3_RRM1"/>
</dbReference>
<organism evidence="10">
    <name type="scientific">Mesocestoides corti</name>
    <name type="common">Flatworm</name>
    <dbReference type="NCBI Taxonomy" id="53468"/>
    <lineage>
        <taxon>Eukaryota</taxon>
        <taxon>Metazoa</taxon>
        <taxon>Spiralia</taxon>
        <taxon>Lophotrochozoa</taxon>
        <taxon>Platyhelminthes</taxon>
        <taxon>Cestoda</taxon>
        <taxon>Eucestoda</taxon>
        <taxon>Cyclophyllidea</taxon>
        <taxon>Mesocestoididae</taxon>
        <taxon>Mesocestoides</taxon>
    </lineage>
</organism>
<dbReference type="CDD" id="cd12391">
    <property type="entry name" value="RRM1_SART3"/>
    <property type="match status" value="1"/>
</dbReference>
<dbReference type="PANTHER" id="PTHR17204">
    <property type="entry name" value="PRE-MRNA PROCESSING PROTEIN PRP39-RELATED"/>
    <property type="match status" value="1"/>
</dbReference>
<accession>A0A5K3FMX0</accession>
<dbReference type="Gene3D" id="3.30.70.330">
    <property type="match status" value="2"/>
</dbReference>
<evidence type="ECO:0000256" key="4">
    <source>
        <dbReference type="ARBA" id="ARBA00022884"/>
    </source>
</evidence>
<dbReference type="SMART" id="SM00360">
    <property type="entry name" value="RRM"/>
    <property type="match status" value="2"/>
</dbReference>
<dbReference type="InterPro" id="IPR035979">
    <property type="entry name" value="RBD_domain_sf"/>
</dbReference>